<comment type="caution">
    <text evidence="2">The sequence shown here is derived from an EMBL/GenBank/DDBJ whole genome shotgun (WGS) entry which is preliminary data.</text>
</comment>
<feature type="compositionally biased region" description="Polar residues" evidence="1">
    <location>
        <begin position="33"/>
        <end position="42"/>
    </location>
</feature>
<sequence>MTSFAVPVPTSTASTTTSPTATDRVTTTASASGQASEPTRTTEPPGATSGPVRTADWMAHIGSGLAITAVIAVHDDDDLPGFPTLEQAIHINDDGPPVVVGDRMFVPVEIDRDFCDPADQCSVPPGVLVLDARTGELLQTHILAPQGRVESLVRTADGRVWGYLVDTPDGSQVFGLDPSGAELIGPESIDGESMFASGDYLVASGTGVYAALVERSAEDKGVTLRRINPDLTTSEVGLICEDIFNCNNNCSSSPYVEQLSILCRSAPPLRLLVDVDTGTTERIDPADPPRSTEALFPDGTVFALAEDGFEVLDENFDVVADIPAAWLGELGRSGTADGSAAFVTDQFRLGLWQDGDRAFTVFDLSTNSAGLRMLPASVPTMTDHGVWLVHNSKMFFFEPTATATGTPIATIDAP</sequence>
<accession>A0A7K1FLX3</accession>
<dbReference type="Proteomes" id="UP000460221">
    <property type="component" value="Unassembled WGS sequence"/>
</dbReference>
<dbReference type="SUPFAM" id="SSF51004">
    <property type="entry name" value="C-terminal (heme d1) domain of cytochrome cd1-nitrite reductase"/>
    <property type="match status" value="1"/>
</dbReference>
<organism evidence="2 3">
    <name type="scientific">Nakamurella alba</name>
    <dbReference type="NCBI Taxonomy" id="2665158"/>
    <lineage>
        <taxon>Bacteria</taxon>
        <taxon>Bacillati</taxon>
        <taxon>Actinomycetota</taxon>
        <taxon>Actinomycetes</taxon>
        <taxon>Nakamurellales</taxon>
        <taxon>Nakamurellaceae</taxon>
        <taxon>Nakamurella</taxon>
    </lineage>
</organism>
<name>A0A7K1FLX3_9ACTN</name>
<protein>
    <submittedName>
        <fullName evidence="2">Uncharacterized protein</fullName>
    </submittedName>
</protein>
<reference evidence="2 3" key="1">
    <citation type="submission" date="2019-11" db="EMBL/GenBank/DDBJ databases">
        <authorList>
            <person name="Jiang L.-Q."/>
        </authorList>
    </citation>
    <scope>NUCLEOTIDE SEQUENCE [LARGE SCALE GENOMIC DNA]</scope>
    <source>
        <strain evidence="2 3">YIM 132087</strain>
    </source>
</reference>
<keyword evidence="3" id="KW-1185">Reference proteome</keyword>
<dbReference type="InterPro" id="IPR011048">
    <property type="entry name" value="Haem_d1_sf"/>
</dbReference>
<evidence type="ECO:0000256" key="1">
    <source>
        <dbReference type="SAM" id="MobiDB-lite"/>
    </source>
</evidence>
<gene>
    <name evidence="2" type="ORF">GIS00_14520</name>
</gene>
<proteinExistence type="predicted"/>
<dbReference type="RefSeq" id="WP_154769112.1">
    <property type="nucleotide sequence ID" value="NZ_WLYK01000005.1"/>
</dbReference>
<feature type="region of interest" description="Disordered" evidence="1">
    <location>
        <begin position="1"/>
        <end position="51"/>
    </location>
</feature>
<dbReference type="AlphaFoldDB" id="A0A7K1FLX3"/>
<dbReference type="EMBL" id="WLYK01000005">
    <property type="protein sequence ID" value="MTD15155.1"/>
    <property type="molecule type" value="Genomic_DNA"/>
</dbReference>
<evidence type="ECO:0000313" key="3">
    <source>
        <dbReference type="Proteomes" id="UP000460221"/>
    </source>
</evidence>
<evidence type="ECO:0000313" key="2">
    <source>
        <dbReference type="EMBL" id="MTD15155.1"/>
    </source>
</evidence>
<feature type="compositionally biased region" description="Low complexity" evidence="1">
    <location>
        <begin position="1"/>
        <end position="32"/>
    </location>
</feature>